<feature type="compositionally biased region" description="Basic and acidic residues" evidence="1">
    <location>
        <begin position="1462"/>
        <end position="1486"/>
    </location>
</feature>
<dbReference type="EMBL" id="BFEA01000777">
    <property type="protein sequence ID" value="GBG89987.1"/>
    <property type="molecule type" value="Genomic_DNA"/>
</dbReference>
<dbReference type="Proteomes" id="UP000265515">
    <property type="component" value="Unassembled WGS sequence"/>
</dbReference>
<reference evidence="2 3" key="1">
    <citation type="journal article" date="2018" name="Cell">
        <title>The Chara Genome: Secondary Complexity and Implications for Plant Terrestrialization.</title>
        <authorList>
            <person name="Nishiyama T."/>
            <person name="Sakayama H."/>
            <person name="Vries J.D."/>
            <person name="Buschmann H."/>
            <person name="Saint-Marcoux D."/>
            <person name="Ullrich K.K."/>
            <person name="Haas F.B."/>
            <person name="Vanderstraeten L."/>
            <person name="Becker D."/>
            <person name="Lang D."/>
            <person name="Vosolsobe S."/>
            <person name="Rombauts S."/>
            <person name="Wilhelmsson P.K.I."/>
            <person name="Janitza P."/>
            <person name="Kern R."/>
            <person name="Heyl A."/>
            <person name="Rumpler F."/>
            <person name="Villalobos L.I.A.C."/>
            <person name="Clay J.M."/>
            <person name="Skokan R."/>
            <person name="Toyoda A."/>
            <person name="Suzuki Y."/>
            <person name="Kagoshima H."/>
            <person name="Schijlen E."/>
            <person name="Tajeshwar N."/>
            <person name="Catarino B."/>
            <person name="Hetherington A.J."/>
            <person name="Saltykova A."/>
            <person name="Bonnot C."/>
            <person name="Breuninger H."/>
            <person name="Symeonidi A."/>
            <person name="Radhakrishnan G.V."/>
            <person name="Van Nieuwerburgh F."/>
            <person name="Deforce D."/>
            <person name="Chang C."/>
            <person name="Karol K.G."/>
            <person name="Hedrich R."/>
            <person name="Ulvskov P."/>
            <person name="Glockner G."/>
            <person name="Delwiche C.F."/>
            <person name="Petrasek J."/>
            <person name="Van de Peer Y."/>
            <person name="Friml J."/>
            <person name="Beilby M."/>
            <person name="Dolan L."/>
            <person name="Kohara Y."/>
            <person name="Sugano S."/>
            <person name="Fujiyama A."/>
            <person name="Delaux P.-M."/>
            <person name="Quint M."/>
            <person name="TheiBen G."/>
            <person name="Hagemann M."/>
            <person name="Harholt J."/>
            <person name="Dunand C."/>
            <person name="Zachgo S."/>
            <person name="Langdale J."/>
            <person name="Maumus F."/>
            <person name="Straeten D.V.D."/>
            <person name="Gould S.B."/>
            <person name="Rensing S.A."/>
        </authorList>
    </citation>
    <scope>NUCLEOTIDE SEQUENCE [LARGE SCALE GENOMIC DNA]</scope>
    <source>
        <strain evidence="2 3">S276</strain>
    </source>
</reference>
<feature type="compositionally biased region" description="Basic and acidic residues" evidence="1">
    <location>
        <begin position="1304"/>
        <end position="1332"/>
    </location>
</feature>
<feature type="compositionally biased region" description="Basic and acidic residues" evidence="1">
    <location>
        <begin position="1344"/>
        <end position="1358"/>
    </location>
</feature>
<feature type="compositionally biased region" description="Basic residues" evidence="1">
    <location>
        <begin position="612"/>
        <end position="624"/>
    </location>
</feature>
<sequence length="1850" mass="207295">MATSAKTQPLQEREVEPPGDLNLTDYEAMRRVRKAALTCAFVDDPTAYPQRVNGECTLWINEKVAKAQITYLRAHVILMCFDGPLKDLAPKTKMNWVKEWEATSWSDKGQGGALGAIDSGRQHGGFLLGADGGPEELANLREASGGHYESFFGAVKKEQGKWMIDAEGKESVRFDLHPPLKSQALERFAVAQAYYGRPEVRCVTSETPWCEHCHRHGHLAGATRCLTLAETKEEMTSREERLRSDLGLPEDEHAEIEAWAHYDREFDQIIFAEILMNDSLGDVKEVGNMPFLPRHQAPQPREADTQLSHRSQLVGQSRRAQQEPKMQGRGETPDAVMPDGAGQPQVQEERPRGQEQSGQDKGLMEEHHPACGRGAGGQEDTDRRQRVQKERERVEVGVQETKDQLATGSEQHQPGVEEKVVAETGWRAMEVDTEGEQAGAGQHREGERSRGNASQGHHQQPPPSEGEGRDNQNGRMDDGTLERKGKTAMPLQGGKKGGWLLDCLESLLESEERDLKADAKGGGDTHGQSRQPGPPERGGGQAYSRRDDRGTKEKKESQAKPLCETKKGGWLLECSGSMLEEAPKGATEQIPAKDEELHRNKPGKEPQQGGLGKKRGRARRKTRRMGASDQDVSSSDAEMAICQKPLLDPPREKPPPSVPPLPVSPLLPPVPAPLGELHDGSTSPRAGAARPAGGEKFSEEMSPPQPGTRWTNPLVLSSSTSLSLPPPPHPDPARRRLDEIEQIQVDEMELMEYQRVEEEEENPGPIQQEEENQVFNDIHVRRMLLLDGKFDELRAQGRLRIVPVILRLWDIKLQILLCRPKDDEHTPTIPFLKFARHPSMQQAIVMAEKWLGNDCDVLPMKGVSAIRLLLKSDSEDSLGAYCFLLRAESRKHVAQVADPLFCWNDLEPLTLALPNPEGLPNPEETSTTYKETSSFLKAWRDLAPLELKPPESTDQILQQPLFGNPLIRDSNDEQFPWAGPRGAFGKAWLKVGVARIADLWDLQTKDWQQEAALLKQLDGQTHKKERLHRIKQAISGIWVDALRTMQSFDREWVTLRSEDPVRLLFQITTQALERFSMAQAYYGRPEIRCVTSETLWCENCHKHGHLAEAGRCLTQAETKEEMNYREHRLKNDPGLPEDEHTEIAAWAHFESEYDQIIFAEITMNDNLGDLKEVGNVALVPSQKKVPHLEIRAGAGHVERQSKAGQKSPQPKQAQRREDMPKRALGQAPQPAVERKGVEDRRQEPSPQDEDRSAKPQSWKGEREEPPKEEWAKGLERRHRATIGMVADEAPGAVSRQTAELGDGETYRRRENAKTAGKSDMEIDLRGQEEESGLKQSGVQQQTLDENREVKSKERRAEDPTTPQGLLSGRAKAPGISDMEVDLRGQEEEIGPKQLGVQQLTLGENHEVNGKRLKERRADDLTTVQGLTIGRSNRPGSGDGDKNQQRMAGRRTQGGWCSGSVQEARRSEEDLLRTSEKQMVEKDKEIESLWDASMEEPQFSLVGKKRSRARKKTRVALSGASAQETSASETENLKRQRPLLSTPINQPHTPTATKTPEQQTNVGPEEQADPDPGTAWANPLVLSSSASLSLHPIQPRAQQGLKEIDQLQLDEMELMEFQRVEEEEENPGQIQQAEENRAFNDIHVQRMLVLDGRFDELRQQDRLRIVPLVLRIWEAKLQILLRQAQKETRLPTIPFLKFVGHPSIQKAMAMAEKWLGPDCDVLPMKGVSAIRLLLRPETGESLGAYCFMLRAESQNHVAQAAAPRLEWADLEPLTVDLPNTDETSTTHEETIGILALLNKRLPENKRFTHASFITDPETWLRGPRQGGRQSSHTIRYGNTSLSRLRGKAARL</sequence>
<feature type="compositionally biased region" description="Polar residues" evidence="1">
    <location>
        <begin position="1541"/>
        <end position="1561"/>
    </location>
</feature>
<feature type="region of interest" description="Disordered" evidence="1">
    <location>
        <begin position="290"/>
        <end position="498"/>
    </location>
</feature>
<dbReference type="Gramene" id="GBG89987">
    <property type="protein sequence ID" value="GBG89987"/>
    <property type="gene ID" value="CBR_g50078"/>
</dbReference>
<feature type="compositionally biased region" description="Polar residues" evidence="1">
    <location>
        <begin position="1519"/>
        <end position="1529"/>
    </location>
</feature>
<feature type="compositionally biased region" description="Basic and acidic residues" evidence="1">
    <location>
        <begin position="1232"/>
        <end position="1274"/>
    </location>
</feature>
<gene>
    <name evidence="2" type="ORF">CBR_g50078</name>
</gene>
<feature type="compositionally biased region" description="Polar residues" evidence="1">
    <location>
        <begin position="1"/>
        <end position="10"/>
    </location>
</feature>
<feature type="compositionally biased region" description="Polar residues" evidence="1">
    <location>
        <begin position="1202"/>
        <end position="1212"/>
    </location>
</feature>
<feature type="region of interest" description="Disordered" evidence="1">
    <location>
        <begin position="512"/>
        <end position="734"/>
    </location>
</feature>
<name>A0A388M5X4_CHABU</name>
<feature type="compositionally biased region" description="Polar residues" evidence="1">
    <location>
        <begin position="305"/>
        <end position="319"/>
    </location>
</feature>
<feature type="compositionally biased region" description="Low complexity" evidence="1">
    <location>
        <begin position="713"/>
        <end position="723"/>
    </location>
</feature>
<comment type="caution">
    <text evidence="2">The sequence shown here is derived from an EMBL/GenBank/DDBJ whole genome shotgun (WGS) entry which is preliminary data.</text>
</comment>
<feature type="region of interest" description="Disordered" evidence="1">
    <location>
        <begin position="1817"/>
        <end position="1850"/>
    </location>
</feature>
<protein>
    <submittedName>
        <fullName evidence="2">Uncharacterized protein</fullName>
    </submittedName>
</protein>
<evidence type="ECO:0000313" key="2">
    <source>
        <dbReference type="EMBL" id="GBG89987.1"/>
    </source>
</evidence>
<evidence type="ECO:0000256" key="1">
    <source>
        <dbReference type="SAM" id="MobiDB-lite"/>
    </source>
</evidence>
<organism evidence="2 3">
    <name type="scientific">Chara braunii</name>
    <name type="common">Braun's stonewort</name>
    <dbReference type="NCBI Taxonomy" id="69332"/>
    <lineage>
        <taxon>Eukaryota</taxon>
        <taxon>Viridiplantae</taxon>
        <taxon>Streptophyta</taxon>
        <taxon>Charophyceae</taxon>
        <taxon>Charales</taxon>
        <taxon>Characeae</taxon>
        <taxon>Chara</taxon>
    </lineage>
</organism>
<feature type="compositionally biased region" description="Basic and acidic residues" evidence="1">
    <location>
        <begin position="380"/>
        <end position="403"/>
    </location>
</feature>
<feature type="compositionally biased region" description="Polar residues" evidence="1">
    <location>
        <begin position="1826"/>
        <end position="1841"/>
    </location>
</feature>
<proteinExistence type="predicted"/>
<keyword evidence="3" id="KW-1185">Reference proteome</keyword>
<feature type="compositionally biased region" description="Polar residues" evidence="1">
    <location>
        <begin position="1333"/>
        <end position="1343"/>
    </location>
</feature>
<accession>A0A388M5X4</accession>
<feature type="compositionally biased region" description="Basic and acidic residues" evidence="1">
    <location>
        <begin position="320"/>
        <end position="332"/>
    </location>
</feature>
<feature type="compositionally biased region" description="Basic and acidic residues" evidence="1">
    <location>
        <begin position="544"/>
        <end position="567"/>
    </location>
</feature>
<feature type="compositionally biased region" description="Basic and acidic residues" evidence="1">
    <location>
        <begin position="466"/>
        <end position="485"/>
    </location>
</feature>
<feature type="compositionally biased region" description="Basic and acidic residues" evidence="1">
    <location>
        <begin position="1403"/>
        <end position="1419"/>
    </location>
</feature>
<feature type="compositionally biased region" description="Polar residues" evidence="1">
    <location>
        <begin position="1421"/>
        <end position="1434"/>
    </location>
</feature>
<feature type="compositionally biased region" description="Basic and acidic residues" evidence="1">
    <location>
        <begin position="1380"/>
        <end position="1390"/>
    </location>
</feature>
<feature type="region of interest" description="Disordered" evidence="1">
    <location>
        <begin position="1195"/>
        <end position="1577"/>
    </location>
</feature>
<feature type="compositionally biased region" description="Basic and acidic residues" evidence="1">
    <location>
        <begin position="591"/>
        <end position="604"/>
    </location>
</feature>
<feature type="compositionally biased region" description="Basic and acidic residues" evidence="1">
    <location>
        <begin position="513"/>
        <end position="523"/>
    </location>
</feature>
<evidence type="ECO:0000313" key="3">
    <source>
        <dbReference type="Proteomes" id="UP000265515"/>
    </source>
</evidence>
<feature type="compositionally biased region" description="Low complexity" evidence="1">
    <location>
        <begin position="684"/>
        <end position="694"/>
    </location>
</feature>
<feature type="compositionally biased region" description="Basic residues" evidence="1">
    <location>
        <begin position="1502"/>
        <end position="1513"/>
    </location>
</feature>
<feature type="compositionally biased region" description="Pro residues" evidence="1">
    <location>
        <begin position="655"/>
        <end position="672"/>
    </location>
</feature>
<feature type="region of interest" description="Disordered" evidence="1">
    <location>
        <begin position="1"/>
        <end position="21"/>
    </location>
</feature>